<feature type="domain" description="Nucleoside phosphorylase" evidence="2">
    <location>
        <begin position="52"/>
        <end position="141"/>
    </location>
</feature>
<dbReference type="CDD" id="cd09008">
    <property type="entry name" value="MTAN"/>
    <property type="match status" value="1"/>
</dbReference>
<protein>
    <recommendedName>
        <fullName evidence="2">Nucleoside phosphorylase domain-containing protein</fullName>
    </recommendedName>
</protein>
<evidence type="ECO:0000313" key="3">
    <source>
        <dbReference type="EMBL" id="MED6172807.1"/>
    </source>
</evidence>
<dbReference type="Gene3D" id="3.40.50.1580">
    <property type="entry name" value="Nucleoside phosphorylase domain"/>
    <property type="match status" value="1"/>
</dbReference>
<evidence type="ECO:0000256" key="1">
    <source>
        <dbReference type="SAM" id="SignalP"/>
    </source>
</evidence>
<dbReference type="Proteomes" id="UP001341840">
    <property type="component" value="Unassembled WGS sequence"/>
</dbReference>
<dbReference type="InterPro" id="IPR035994">
    <property type="entry name" value="Nucleoside_phosphorylase_sf"/>
</dbReference>
<keyword evidence="1" id="KW-0732">Signal</keyword>
<dbReference type="Pfam" id="PF01048">
    <property type="entry name" value="PNP_UDP_1"/>
    <property type="match status" value="2"/>
</dbReference>
<dbReference type="InterPro" id="IPR000845">
    <property type="entry name" value="Nucleoside_phosphorylase_d"/>
</dbReference>
<dbReference type="EMBL" id="JASCZI010151431">
    <property type="protein sequence ID" value="MED6172807.1"/>
    <property type="molecule type" value="Genomic_DNA"/>
</dbReference>
<dbReference type="PANTHER" id="PTHR21234">
    <property type="entry name" value="PURINE NUCLEOSIDE PHOSPHORYLASE"/>
    <property type="match status" value="1"/>
</dbReference>
<feature type="domain" description="Nucleoside phosphorylase" evidence="2">
    <location>
        <begin position="255"/>
        <end position="347"/>
    </location>
</feature>
<comment type="caution">
    <text evidence="3">The sequence shown here is derived from an EMBL/GenBank/DDBJ whole genome shotgun (WGS) entry which is preliminary data.</text>
</comment>
<evidence type="ECO:0000313" key="4">
    <source>
        <dbReference type="Proteomes" id="UP001341840"/>
    </source>
</evidence>
<gene>
    <name evidence="3" type="ORF">PIB30_053400</name>
</gene>
<dbReference type="SUPFAM" id="SSF53167">
    <property type="entry name" value="Purine and uridine phosphorylases"/>
    <property type="match status" value="1"/>
</dbReference>
<organism evidence="3 4">
    <name type="scientific">Stylosanthes scabra</name>
    <dbReference type="NCBI Taxonomy" id="79078"/>
    <lineage>
        <taxon>Eukaryota</taxon>
        <taxon>Viridiplantae</taxon>
        <taxon>Streptophyta</taxon>
        <taxon>Embryophyta</taxon>
        <taxon>Tracheophyta</taxon>
        <taxon>Spermatophyta</taxon>
        <taxon>Magnoliopsida</taxon>
        <taxon>eudicotyledons</taxon>
        <taxon>Gunneridae</taxon>
        <taxon>Pentapetalae</taxon>
        <taxon>rosids</taxon>
        <taxon>fabids</taxon>
        <taxon>Fabales</taxon>
        <taxon>Fabaceae</taxon>
        <taxon>Papilionoideae</taxon>
        <taxon>50 kb inversion clade</taxon>
        <taxon>dalbergioids sensu lato</taxon>
        <taxon>Dalbergieae</taxon>
        <taxon>Pterocarpus clade</taxon>
        <taxon>Stylosanthes</taxon>
    </lineage>
</organism>
<feature type="signal peptide" evidence="1">
    <location>
        <begin position="1"/>
        <end position="23"/>
    </location>
</feature>
<proteinExistence type="predicted"/>
<dbReference type="PROSITE" id="PS51257">
    <property type="entry name" value="PROKAR_LIPOPROTEIN"/>
    <property type="match status" value="1"/>
</dbReference>
<dbReference type="PANTHER" id="PTHR21234:SF19">
    <property type="entry name" value="BARK STORAGE PROTEIN B-LIKE"/>
    <property type="match status" value="1"/>
</dbReference>
<sequence length="366" mass="40599">MGVRALFVMLVSALFMLFNGQNALVSCALSSELQEQINAINEDGPYMGLVIPNYFELAPLLNNSGYISSHSCIDFSGRRFHFGVIGQKSVILVLSGLGMINAAITTQLLLIHFSIEGVVHYGIAGNANDEHHIGDVAISHYWGHLGLWSWQRYGLGPQDKLPFEENGDYTRKYGYLRFANYTNVSGSAENSSYDNFLNNVYYQPEEVFPIDGNNTEQGKHVLWVQVNDTYYNIASRLKNMKLDKCINSKTCLSHTPHLIFVSNGASASIYVDNAAYRSFIRDTFKVTQVDMESASVALICYQQRVPFIVIRALSNLAGSESSEDSHEAETFASLIINNLVKVVVEFVKLLPASSSLSSSKTKISPM</sequence>
<keyword evidence="4" id="KW-1185">Reference proteome</keyword>
<feature type="chain" id="PRO_5045648084" description="Nucleoside phosphorylase domain-containing protein" evidence="1">
    <location>
        <begin position="24"/>
        <end position="366"/>
    </location>
</feature>
<evidence type="ECO:0000259" key="2">
    <source>
        <dbReference type="Pfam" id="PF01048"/>
    </source>
</evidence>
<accession>A0ABU6VH05</accession>
<name>A0ABU6VH05_9FABA</name>
<reference evidence="3 4" key="1">
    <citation type="journal article" date="2023" name="Plants (Basel)">
        <title>Bridging the Gap: Combining Genomics and Transcriptomics Approaches to Understand Stylosanthes scabra, an Orphan Legume from the Brazilian Caatinga.</title>
        <authorList>
            <person name="Ferreira-Neto J.R.C."/>
            <person name="da Silva M.D."/>
            <person name="Binneck E."/>
            <person name="de Melo N.F."/>
            <person name="da Silva R.H."/>
            <person name="de Melo A.L.T.M."/>
            <person name="Pandolfi V."/>
            <person name="Bustamante F.O."/>
            <person name="Brasileiro-Vidal A.C."/>
            <person name="Benko-Iseppon A.M."/>
        </authorList>
    </citation>
    <scope>NUCLEOTIDE SEQUENCE [LARGE SCALE GENOMIC DNA]</scope>
    <source>
        <tissue evidence="3">Leaves</tissue>
    </source>
</reference>